<gene>
    <name evidence="4" type="ORF">JN12_00969</name>
</gene>
<evidence type="ECO:0000256" key="2">
    <source>
        <dbReference type="SAM" id="MobiDB-lite"/>
    </source>
</evidence>
<dbReference type="GO" id="GO:0016491">
    <property type="term" value="F:oxidoreductase activity"/>
    <property type="evidence" value="ECO:0007669"/>
    <property type="project" value="TreeGrafter"/>
</dbReference>
<name>A0A562WQL9_9BACT</name>
<feature type="region of interest" description="Disordered" evidence="2">
    <location>
        <begin position="123"/>
        <end position="156"/>
    </location>
</feature>
<accession>A0A562WQL9</accession>
<feature type="chain" id="PRO_5022030555" evidence="3">
    <location>
        <begin position="23"/>
        <end position="615"/>
    </location>
</feature>
<dbReference type="Proteomes" id="UP000319449">
    <property type="component" value="Unassembled WGS sequence"/>
</dbReference>
<dbReference type="RefSeq" id="WP_145019020.1">
    <property type="nucleotide sequence ID" value="NZ_VLLN01000004.1"/>
</dbReference>
<feature type="signal peptide" evidence="3">
    <location>
        <begin position="1"/>
        <end position="22"/>
    </location>
</feature>
<reference evidence="4 5" key="1">
    <citation type="submission" date="2019-07" db="EMBL/GenBank/DDBJ databases">
        <title>Genomic Encyclopedia of Archaeal and Bacterial Type Strains, Phase II (KMG-II): from individual species to whole genera.</title>
        <authorList>
            <person name="Goeker M."/>
        </authorList>
    </citation>
    <scope>NUCLEOTIDE SEQUENCE [LARGE SCALE GENOMIC DNA]</scope>
    <source>
        <strain evidence="4 5">ATCC BAA-1139</strain>
    </source>
</reference>
<dbReference type="PANTHER" id="PTHR35038">
    <property type="entry name" value="DISSIMILATORY SULFITE REDUCTASE SIRA"/>
    <property type="match status" value="1"/>
</dbReference>
<dbReference type="PANTHER" id="PTHR35038:SF8">
    <property type="entry name" value="C-TYPE POLYHEME CYTOCHROME OMCC"/>
    <property type="match status" value="1"/>
</dbReference>
<sequence>MNRLMITLAALVLLVVPGWAEAREKCLTCHEGIEKIADGPVMGNLGCTDCHRGNADATDKQRAHAGMHANPSDLRVAAGTCGTCHPKDLENAMKSLHATSAGKISGTRYAWGTQGREGIYANQQVENPGAKKGAKALKGLPSYDPKKPEGPENSPADDYLRNQCLRCHIWSSGNPQDGDYRASGCAACHVLYSDAGAYEGNDKVIPKGTKDRPRFHRITTKIPVNQCLHCHNRGGRTGVSYIGDMESDGYGTPYTASGGKQGKLHGKNYNHLSADVHYDKGLACIDCHTRQDLHGDGNIYEKREQAVEVRCEDCHGTLKKRSRFTTSWGNPLPNLKEENGKVVLTAKVSGKKHLVPQIADISFKSEGYAAMVAIPTHMNKVECYGCHAKWAPQCYGCHARQNVGKSGADWLNDKKGDDPSKAGTKANRQSSAFDWDESRSYLRWESPVLGINSRGKVSPFIPGCQAIFTQVDGDKGIVHNKVYTTKDGTSGIGTNPIQPHTVTKEARSCADCHMNSKALGLGSGIYDSRKNGLPIDFELERIVDENGKQLQETAHEGARPFNKAELERMDRTGTCVACHSGDPKVWQKAKGKATAPTDELHRTAIESILKKAAGK</sequence>
<dbReference type="OrthoDB" id="9783375at2"/>
<dbReference type="EMBL" id="VLLN01000004">
    <property type="protein sequence ID" value="TWJ32528.1"/>
    <property type="molecule type" value="Genomic_DNA"/>
</dbReference>
<keyword evidence="5" id="KW-1185">Reference proteome</keyword>
<evidence type="ECO:0000256" key="1">
    <source>
        <dbReference type="ARBA" id="ARBA00022729"/>
    </source>
</evidence>
<comment type="caution">
    <text evidence="4">The sequence shown here is derived from an EMBL/GenBank/DDBJ whole genome shotgun (WGS) entry which is preliminary data.</text>
</comment>
<dbReference type="InterPro" id="IPR036280">
    <property type="entry name" value="Multihaem_cyt_sf"/>
</dbReference>
<keyword evidence="1 3" id="KW-0732">Signal</keyword>
<proteinExistence type="predicted"/>
<feature type="region of interest" description="Disordered" evidence="2">
    <location>
        <begin position="408"/>
        <end position="431"/>
    </location>
</feature>
<dbReference type="Gene3D" id="1.10.1130.10">
    <property type="entry name" value="Flavocytochrome C3, Chain A"/>
    <property type="match status" value="1"/>
</dbReference>
<dbReference type="InterPro" id="IPR051829">
    <property type="entry name" value="Multiheme_Cytochr_ET"/>
</dbReference>
<dbReference type="SUPFAM" id="SSF48695">
    <property type="entry name" value="Multiheme cytochromes"/>
    <property type="match status" value="2"/>
</dbReference>
<dbReference type="AlphaFoldDB" id="A0A562WQL9"/>
<feature type="compositionally biased region" description="Basic and acidic residues" evidence="2">
    <location>
        <begin position="411"/>
        <end position="420"/>
    </location>
</feature>
<evidence type="ECO:0000256" key="3">
    <source>
        <dbReference type="SAM" id="SignalP"/>
    </source>
</evidence>
<evidence type="ECO:0000313" key="4">
    <source>
        <dbReference type="EMBL" id="TWJ32528.1"/>
    </source>
</evidence>
<evidence type="ECO:0000313" key="5">
    <source>
        <dbReference type="Proteomes" id="UP000319449"/>
    </source>
</evidence>
<protein>
    <submittedName>
        <fullName evidence="4">Uncharacterized protein</fullName>
    </submittedName>
</protein>
<organism evidence="4 5">
    <name type="scientific">Geobacter argillaceus</name>
    <dbReference type="NCBI Taxonomy" id="345631"/>
    <lineage>
        <taxon>Bacteria</taxon>
        <taxon>Pseudomonadati</taxon>
        <taxon>Thermodesulfobacteriota</taxon>
        <taxon>Desulfuromonadia</taxon>
        <taxon>Geobacterales</taxon>
        <taxon>Geobacteraceae</taxon>
        <taxon>Geobacter</taxon>
    </lineage>
</organism>
<dbReference type="Gene3D" id="3.90.10.10">
    <property type="entry name" value="Cytochrome C3"/>
    <property type="match status" value="1"/>
</dbReference>